<dbReference type="Proteomes" id="UP000593566">
    <property type="component" value="Unassembled WGS sequence"/>
</dbReference>
<protein>
    <submittedName>
        <fullName evidence="1">Uncharacterized protein</fullName>
    </submittedName>
</protein>
<comment type="caution">
    <text evidence="1">The sequence shown here is derived from an EMBL/GenBank/DDBJ whole genome shotgun (WGS) entry which is preliminary data.</text>
</comment>
<dbReference type="EMBL" id="JACCJB010000021">
    <property type="protein sequence ID" value="KAF6219039.1"/>
    <property type="molecule type" value="Genomic_DNA"/>
</dbReference>
<dbReference type="GeneID" id="59333989"/>
<reference evidence="1 2" key="1">
    <citation type="journal article" date="2020" name="Genomics">
        <title>Complete, high-quality genomes from long-read metagenomic sequencing of two wolf lichen thalli reveals enigmatic genome architecture.</title>
        <authorList>
            <person name="McKenzie S.K."/>
            <person name="Walston R.F."/>
            <person name="Allen J.L."/>
        </authorList>
    </citation>
    <scope>NUCLEOTIDE SEQUENCE [LARGE SCALE GENOMIC DNA]</scope>
    <source>
        <strain evidence="1">WasteWater1</strain>
    </source>
</reference>
<sequence>MLDYKCLGSDNRLLSFLFYESPSKYPLPHHQPYLKLLDPNLYGMQKKQVCPKAKIPFLTEQAEYNIVLFQSDWFGVTSLTVLQDFINGVPYTRLVESVVETERYRLQGRESKLDGHHVFGPRCIIKKHMEHCPEHNIWRKYGDPWETYEGIGRADLRRQEQEKKKIEQQQEKAQEAVWARKFL</sequence>
<gene>
    <name evidence="1" type="ORF">HO133_005583</name>
</gene>
<keyword evidence="2" id="KW-1185">Reference proteome</keyword>
<dbReference type="RefSeq" id="XP_037148474.1">
    <property type="nucleotide sequence ID" value="XM_037296492.1"/>
</dbReference>
<proteinExistence type="predicted"/>
<dbReference type="AlphaFoldDB" id="A0A8H6C9A8"/>
<evidence type="ECO:0000313" key="1">
    <source>
        <dbReference type="EMBL" id="KAF6219039.1"/>
    </source>
</evidence>
<organism evidence="1 2">
    <name type="scientific">Letharia lupina</name>
    <dbReference type="NCBI Taxonomy" id="560253"/>
    <lineage>
        <taxon>Eukaryota</taxon>
        <taxon>Fungi</taxon>
        <taxon>Dikarya</taxon>
        <taxon>Ascomycota</taxon>
        <taxon>Pezizomycotina</taxon>
        <taxon>Lecanoromycetes</taxon>
        <taxon>OSLEUM clade</taxon>
        <taxon>Lecanoromycetidae</taxon>
        <taxon>Lecanorales</taxon>
        <taxon>Lecanorineae</taxon>
        <taxon>Parmeliaceae</taxon>
        <taxon>Letharia</taxon>
    </lineage>
</organism>
<name>A0A8H6C9A8_9LECA</name>
<accession>A0A8H6C9A8</accession>
<evidence type="ECO:0000313" key="2">
    <source>
        <dbReference type="Proteomes" id="UP000593566"/>
    </source>
</evidence>